<dbReference type="AlphaFoldDB" id="X1RBL3"/>
<name>X1RBL3_9ZZZZ</name>
<sequence length="77" mass="8960">LSGLSDKTIELEVIKRVIPRMSKGNWLFWGIMAFIGFNLIWLGLVERFAPQWVGTIIGFLIFLAIFKYGPREKEEEE</sequence>
<comment type="caution">
    <text evidence="2">The sequence shown here is derived from an EMBL/GenBank/DDBJ whole genome shotgun (WGS) entry which is preliminary data.</text>
</comment>
<evidence type="ECO:0000256" key="1">
    <source>
        <dbReference type="SAM" id="Phobius"/>
    </source>
</evidence>
<feature type="non-terminal residue" evidence="2">
    <location>
        <position position="1"/>
    </location>
</feature>
<feature type="transmembrane region" description="Helical" evidence="1">
    <location>
        <begin position="51"/>
        <end position="69"/>
    </location>
</feature>
<keyword evidence="1" id="KW-1133">Transmembrane helix</keyword>
<evidence type="ECO:0000313" key="2">
    <source>
        <dbReference type="EMBL" id="GAI64421.1"/>
    </source>
</evidence>
<gene>
    <name evidence="2" type="ORF">S12H4_01944</name>
</gene>
<feature type="transmembrane region" description="Helical" evidence="1">
    <location>
        <begin position="26"/>
        <end position="45"/>
    </location>
</feature>
<keyword evidence="1" id="KW-0472">Membrane</keyword>
<keyword evidence="1" id="KW-0812">Transmembrane</keyword>
<accession>X1RBL3</accession>
<organism evidence="2">
    <name type="scientific">marine sediment metagenome</name>
    <dbReference type="NCBI Taxonomy" id="412755"/>
    <lineage>
        <taxon>unclassified sequences</taxon>
        <taxon>metagenomes</taxon>
        <taxon>ecological metagenomes</taxon>
    </lineage>
</organism>
<reference evidence="2" key="1">
    <citation type="journal article" date="2014" name="Front. Microbiol.">
        <title>High frequency of phylogenetically diverse reductive dehalogenase-homologous genes in deep subseafloor sedimentary metagenomes.</title>
        <authorList>
            <person name="Kawai M."/>
            <person name="Futagami T."/>
            <person name="Toyoda A."/>
            <person name="Takaki Y."/>
            <person name="Nishi S."/>
            <person name="Hori S."/>
            <person name="Arai W."/>
            <person name="Tsubouchi T."/>
            <person name="Morono Y."/>
            <person name="Uchiyama I."/>
            <person name="Ito T."/>
            <person name="Fujiyama A."/>
            <person name="Inagaki F."/>
            <person name="Takami H."/>
        </authorList>
    </citation>
    <scope>NUCLEOTIDE SEQUENCE</scope>
    <source>
        <strain evidence="2">Expedition CK06-06</strain>
    </source>
</reference>
<proteinExistence type="predicted"/>
<protein>
    <submittedName>
        <fullName evidence="2">Uncharacterized protein</fullName>
    </submittedName>
</protein>
<dbReference type="EMBL" id="BARW01000432">
    <property type="protein sequence ID" value="GAI64421.1"/>
    <property type="molecule type" value="Genomic_DNA"/>
</dbReference>